<dbReference type="RefSeq" id="XP_007929140.1">
    <property type="nucleotide sequence ID" value="XM_007930949.1"/>
</dbReference>
<keyword evidence="3" id="KW-1185">Reference proteome</keyword>
<protein>
    <submittedName>
        <fullName evidence="2">Uncharacterized protein</fullName>
    </submittedName>
</protein>
<dbReference type="HOGENOM" id="CLU_1533232_0_0_1"/>
<dbReference type="GeneID" id="19333680"/>
<reference evidence="2 3" key="1">
    <citation type="journal article" date="2012" name="PLoS Pathog.">
        <title>Diverse lifestyles and strategies of plant pathogenesis encoded in the genomes of eighteen Dothideomycetes fungi.</title>
        <authorList>
            <person name="Ohm R.A."/>
            <person name="Feau N."/>
            <person name="Henrissat B."/>
            <person name="Schoch C.L."/>
            <person name="Horwitz B.A."/>
            <person name="Barry K.W."/>
            <person name="Condon B.J."/>
            <person name="Copeland A.C."/>
            <person name="Dhillon B."/>
            <person name="Glaser F."/>
            <person name="Hesse C.N."/>
            <person name="Kosti I."/>
            <person name="LaButti K."/>
            <person name="Lindquist E.A."/>
            <person name="Lucas S."/>
            <person name="Salamov A.A."/>
            <person name="Bradshaw R.E."/>
            <person name="Ciuffetti L."/>
            <person name="Hamelin R.C."/>
            <person name="Kema G.H.J."/>
            <person name="Lawrence C."/>
            <person name="Scott J.A."/>
            <person name="Spatafora J.W."/>
            <person name="Turgeon B.G."/>
            <person name="de Wit P.J.G.M."/>
            <person name="Zhong S."/>
            <person name="Goodwin S.B."/>
            <person name="Grigoriev I.V."/>
        </authorList>
    </citation>
    <scope>NUCLEOTIDE SEQUENCE [LARGE SCALE GENOMIC DNA]</scope>
    <source>
        <strain evidence="2 3">CIRAD86</strain>
    </source>
</reference>
<keyword evidence="1" id="KW-1133">Transmembrane helix</keyword>
<evidence type="ECO:0000313" key="3">
    <source>
        <dbReference type="Proteomes" id="UP000016932"/>
    </source>
</evidence>
<dbReference type="VEuPathDB" id="FungiDB:MYCFIDRAFT_177061"/>
<accession>M3ASE3</accession>
<keyword evidence="1" id="KW-0472">Membrane</keyword>
<feature type="transmembrane region" description="Helical" evidence="1">
    <location>
        <begin position="98"/>
        <end position="122"/>
    </location>
</feature>
<name>M3ASE3_PSEFD</name>
<evidence type="ECO:0000313" key="2">
    <source>
        <dbReference type="EMBL" id="EME80078.1"/>
    </source>
</evidence>
<keyword evidence="1" id="KW-0812">Transmembrane</keyword>
<dbReference type="EMBL" id="KB446561">
    <property type="protein sequence ID" value="EME80078.1"/>
    <property type="molecule type" value="Genomic_DNA"/>
</dbReference>
<proteinExistence type="predicted"/>
<dbReference type="KEGG" id="pfj:MYCFIDRAFT_177061"/>
<organism evidence="2 3">
    <name type="scientific">Pseudocercospora fijiensis (strain CIRAD86)</name>
    <name type="common">Black leaf streak disease fungus</name>
    <name type="synonym">Mycosphaerella fijiensis</name>
    <dbReference type="NCBI Taxonomy" id="383855"/>
    <lineage>
        <taxon>Eukaryota</taxon>
        <taxon>Fungi</taxon>
        <taxon>Dikarya</taxon>
        <taxon>Ascomycota</taxon>
        <taxon>Pezizomycotina</taxon>
        <taxon>Dothideomycetes</taxon>
        <taxon>Dothideomycetidae</taxon>
        <taxon>Mycosphaerellales</taxon>
        <taxon>Mycosphaerellaceae</taxon>
        <taxon>Pseudocercospora</taxon>
    </lineage>
</organism>
<evidence type="ECO:0000256" key="1">
    <source>
        <dbReference type="SAM" id="Phobius"/>
    </source>
</evidence>
<sequence length="175" mass="19440">MESGIHSLPHLAMTPAIEGNDAPHPYTLHWYALSSTAFTLVYSCYVLNIAGISCTLLATSRAKQVTPRYLSVYTDPPQPSQVFERPLAFACRIYDLPIIIGLTASVHFGFIVILEQIMIFILRVLRLEQDFNLDAVSGLDIRVAHGDEHREEKNVECLVGVSTLDTHTCSLALIQ</sequence>
<dbReference type="AlphaFoldDB" id="M3ASE3"/>
<feature type="transmembrane region" description="Helical" evidence="1">
    <location>
        <begin position="30"/>
        <end position="58"/>
    </location>
</feature>
<gene>
    <name evidence="2" type="ORF">MYCFIDRAFT_177061</name>
</gene>
<dbReference type="Proteomes" id="UP000016932">
    <property type="component" value="Unassembled WGS sequence"/>
</dbReference>